<evidence type="ECO:0000256" key="3">
    <source>
        <dbReference type="ARBA" id="ARBA00022840"/>
    </source>
</evidence>
<evidence type="ECO:0000259" key="4">
    <source>
        <dbReference type="Pfam" id="PF07728"/>
    </source>
</evidence>
<dbReference type="Pfam" id="PF07728">
    <property type="entry name" value="AAA_5"/>
    <property type="match status" value="1"/>
</dbReference>
<accession>A0ABN6D1C0</accession>
<keyword evidence="2" id="KW-0547">Nucleotide-binding</keyword>
<dbReference type="EMBL" id="AP024238">
    <property type="protein sequence ID" value="BCO25787.1"/>
    <property type="molecule type" value="Genomic_DNA"/>
</dbReference>
<evidence type="ECO:0000313" key="6">
    <source>
        <dbReference type="EMBL" id="BCO25787.1"/>
    </source>
</evidence>
<comment type="similarity">
    <text evidence="1">Belongs to the CbbQ/NirQ/NorQ/GpvN family.</text>
</comment>
<keyword evidence="7" id="KW-1185">Reference proteome</keyword>
<dbReference type="SUPFAM" id="SSF52540">
    <property type="entry name" value="P-loop containing nucleoside triphosphate hydrolases"/>
    <property type="match status" value="1"/>
</dbReference>
<reference evidence="6 7" key="1">
    <citation type="journal article" date="2021" name="Microbiol. Spectr.">
        <title>A Single Bacterium Capable of Oxidation and Reduction of Iron at Circumneutral pH.</title>
        <authorList>
            <person name="Kato S."/>
            <person name="Ohkuma M."/>
        </authorList>
    </citation>
    <scope>NUCLEOTIDE SEQUENCE [LARGE SCALE GENOMIC DNA]</scope>
    <source>
        <strain evidence="6 7">MIZ03</strain>
    </source>
</reference>
<organism evidence="6 7">
    <name type="scientific">Rhodoferax lithotrophicus</name>
    <dbReference type="NCBI Taxonomy" id="2798804"/>
    <lineage>
        <taxon>Bacteria</taxon>
        <taxon>Pseudomonadati</taxon>
        <taxon>Pseudomonadota</taxon>
        <taxon>Betaproteobacteria</taxon>
        <taxon>Burkholderiales</taxon>
        <taxon>Comamonadaceae</taxon>
        <taxon>Rhodoferax</taxon>
    </lineage>
</organism>
<dbReference type="InterPro" id="IPR013615">
    <property type="entry name" value="CbbQ_C"/>
</dbReference>
<dbReference type="Gene3D" id="3.40.50.300">
    <property type="entry name" value="P-loop containing nucleotide triphosphate hydrolases"/>
    <property type="match status" value="1"/>
</dbReference>
<dbReference type="InterPro" id="IPR050764">
    <property type="entry name" value="CbbQ/NirQ/NorQ/GpvN"/>
</dbReference>
<dbReference type="CDD" id="cd00009">
    <property type="entry name" value="AAA"/>
    <property type="match status" value="1"/>
</dbReference>
<proteinExistence type="inferred from homology"/>
<dbReference type="RefSeq" id="WP_223908066.1">
    <property type="nucleotide sequence ID" value="NZ_AP024238.1"/>
</dbReference>
<feature type="domain" description="ATPase dynein-related AAA" evidence="4">
    <location>
        <begin position="36"/>
        <end position="170"/>
    </location>
</feature>
<dbReference type="InterPro" id="IPR011704">
    <property type="entry name" value="ATPase_dyneun-rel_AAA"/>
</dbReference>
<dbReference type="Proteomes" id="UP000824366">
    <property type="component" value="Chromosome"/>
</dbReference>
<dbReference type="PANTHER" id="PTHR42759:SF7">
    <property type="entry name" value="DENITRIFICATION REGULATORY PROTEIN NIRQ"/>
    <property type="match status" value="1"/>
</dbReference>
<evidence type="ECO:0000256" key="2">
    <source>
        <dbReference type="ARBA" id="ARBA00022741"/>
    </source>
</evidence>
<feature type="domain" description="CbbQ/NirQ/NorQ C-terminal" evidence="5">
    <location>
        <begin position="183"/>
        <end position="266"/>
    </location>
</feature>
<evidence type="ECO:0000259" key="5">
    <source>
        <dbReference type="Pfam" id="PF08406"/>
    </source>
</evidence>
<protein>
    <submittedName>
        <fullName evidence="6">Denitrification regulatory protein NirQ</fullName>
    </submittedName>
</protein>
<keyword evidence="3" id="KW-0067">ATP-binding</keyword>
<evidence type="ECO:0000313" key="7">
    <source>
        <dbReference type="Proteomes" id="UP000824366"/>
    </source>
</evidence>
<name>A0ABN6D1C0_9BURK</name>
<evidence type="ECO:0000256" key="1">
    <source>
        <dbReference type="ARBA" id="ARBA00009417"/>
    </source>
</evidence>
<dbReference type="InterPro" id="IPR027417">
    <property type="entry name" value="P-loop_NTPase"/>
</dbReference>
<gene>
    <name evidence="6" type="ORF">MIZ03_0666</name>
</gene>
<dbReference type="PANTHER" id="PTHR42759">
    <property type="entry name" value="MOXR FAMILY PROTEIN"/>
    <property type="match status" value="1"/>
</dbReference>
<sequence length="270" mass="29477">MSFDPLQAWRLDEEPYYAPQAEELAAFEAAHALRLPVLLKGPTGCGKTRFVEHMAWRLNKPLVTVACHDDLSASDLVGRWLLDAQGTRWQDGPLTQAARYGALCYLDEVVEARADTTVVLHPLTDARRILPLTSCNELLHAHPDFQLVVSYNPGYQGMHKTLKPSTRQRFVGLEFSYPGAGQEAAIVAHEGLVDASLARQLVAVAEQTRRLKEHGLTEGASTRMLIHAASLTRHGLSPRVACLQAITCPLSDDPDLATALAAAVDASFAH</sequence>
<dbReference type="Pfam" id="PF08406">
    <property type="entry name" value="CbbQ_C"/>
    <property type="match status" value="1"/>
</dbReference>